<reference evidence="1 2" key="1">
    <citation type="journal article" date="2018" name="Sci. Rep.">
        <title>Genomic signatures of local adaptation to the degree of environmental predictability in rotifers.</title>
        <authorList>
            <person name="Franch-Gras L."/>
            <person name="Hahn C."/>
            <person name="Garcia-Roger E.M."/>
            <person name="Carmona M.J."/>
            <person name="Serra M."/>
            <person name="Gomez A."/>
        </authorList>
    </citation>
    <scope>NUCLEOTIDE SEQUENCE [LARGE SCALE GENOMIC DNA]</scope>
    <source>
        <strain evidence="1">HYR1</strain>
    </source>
</reference>
<sequence length="124" mass="14485">MVFFAYINRTAPLKIDEILICSSINSSPPHYENFSISISDSKKNLLNTRKPDFLYHSFSVLIARATKAALPINNYEIFLNLFALKKYTNKLMTPLHKLFLKNELKCQNTNLLHRLYPFIIYLDI</sequence>
<dbReference type="EMBL" id="REGN01000845">
    <property type="protein sequence ID" value="RNA38655.1"/>
    <property type="molecule type" value="Genomic_DNA"/>
</dbReference>
<dbReference type="AlphaFoldDB" id="A0A3M7SSG9"/>
<protein>
    <submittedName>
        <fullName evidence="1">Uncharacterized protein</fullName>
    </submittedName>
</protein>
<organism evidence="1 2">
    <name type="scientific">Brachionus plicatilis</name>
    <name type="common">Marine rotifer</name>
    <name type="synonym">Brachionus muelleri</name>
    <dbReference type="NCBI Taxonomy" id="10195"/>
    <lineage>
        <taxon>Eukaryota</taxon>
        <taxon>Metazoa</taxon>
        <taxon>Spiralia</taxon>
        <taxon>Gnathifera</taxon>
        <taxon>Rotifera</taxon>
        <taxon>Eurotatoria</taxon>
        <taxon>Monogononta</taxon>
        <taxon>Pseudotrocha</taxon>
        <taxon>Ploima</taxon>
        <taxon>Brachionidae</taxon>
        <taxon>Brachionus</taxon>
    </lineage>
</organism>
<gene>
    <name evidence="1" type="ORF">BpHYR1_043903</name>
</gene>
<keyword evidence="2" id="KW-1185">Reference proteome</keyword>
<dbReference type="Proteomes" id="UP000276133">
    <property type="component" value="Unassembled WGS sequence"/>
</dbReference>
<name>A0A3M7SSG9_BRAPC</name>
<comment type="caution">
    <text evidence="1">The sequence shown here is derived from an EMBL/GenBank/DDBJ whole genome shotgun (WGS) entry which is preliminary data.</text>
</comment>
<evidence type="ECO:0000313" key="1">
    <source>
        <dbReference type="EMBL" id="RNA38655.1"/>
    </source>
</evidence>
<accession>A0A3M7SSG9</accession>
<evidence type="ECO:0000313" key="2">
    <source>
        <dbReference type="Proteomes" id="UP000276133"/>
    </source>
</evidence>
<proteinExistence type="predicted"/>